<dbReference type="NCBIfam" id="NF003969">
    <property type="entry name" value="PRK05463.1"/>
    <property type="match status" value="1"/>
</dbReference>
<sequence length="266" mass="27850">MDHIQPSGRPPAQSPAQLRRSVRRGAHTGPTSGLCDGALQGNLAILPAANAADFARFCALNPQPLPLLAQGRPGDPALPTLGEYIDIRRDVPGYCVIRDGQVEATVPDIVDLWRGDLVTFVLGCSFSFESALAAVGIPMRHQDAGRNVAMYRTNRPTLPAGPFGGSLVVSLRGIPPDRLAETQAICAGFPLAHGAPVHAGDPAAIGIADLSCPDWGDAPVLQPGDVPVFWACGVTGQQALRHARLPFAITHRPGHMLVTDLPATGA</sequence>
<evidence type="ECO:0000313" key="4">
    <source>
        <dbReference type="EMBL" id="SDW74290.1"/>
    </source>
</evidence>
<feature type="region of interest" description="Disordered" evidence="3">
    <location>
        <begin position="1"/>
        <end position="31"/>
    </location>
</feature>
<dbReference type="OrthoDB" id="149585at2"/>
<dbReference type="InterPro" id="IPR038021">
    <property type="entry name" value="Putative_hydro-lyase"/>
</dbReference>
<dbReference type="STRING" id="1545044.SAMN05444276_1027"/>
<dbReference type="PANTHER" id="PTHR32022:SF10">
    <property type="entry name" value="D-GLUTAMATE CYCLASE, MITOCHONDRIAL"/>
    <property type="match status" value="1"/>
</dbReference>
<dbReference type="Proteomes" id="UP000182944">
    <property type="component" value="Unassembled WGS sequence"/>
</dbReference>
<dbReference type="GO" id="GO:0006536">
    <property type="term" value="P:glutamate metabolic process"/>
    <property type="evidence" value="ECO:0007669"/>
    <property type="project" value="TreeGrafter"/>
</dbReference>
<dbReference type="Gene3D" id="3.40.1640.10">
    <property type="entry name" value="PSTPO5379-like"/>
    <property type="match status" value="1"/>
</dbReference>
<dbReference type="InterPro" id="IPR009906">
    <property type="entry name" value="D-Glu_cyclase"/>
</dbReference>
<dbReference type="RefSeq" id="WP_052176348.1">
    <property type="nucleotide sequence ID" value="NZ_FNNA01000002.1"/>
</dbReference>
<evidence type="ECO:0000256" key="3">
    <source>
        <dbReference type="SAM" id="MobiDB-lite"/>
    </source>
</evidence>
<dbReference type="GO" id="GO:0047820">
    <property type="term" value="F:D-glutamate cyclase activity"/>
    <property type="evidence" value="ECO:0007669"/>
    <property type="project" value="TreeGrafter"/>
</dbReference>
<dbReference type="SUPFAM" id="SSF160920">
    <property type="entry name" value="PSTPO5379-like"/>
    <property type="match status" value="1"/>
</dbReference>
<dbReference type="PANTHER" id="PTHR32022">
    <property type="entry name" value="D-GLUTAMATE CYCLASE, MITOCHONDRIAL"/>
    <property type="match status" value="1"/>
</dbReference>
<dbReference type="AlphaFoldDB" id="A0A1H2W133"/>
<protein>
    <submittedName>
        <fullName evidence="4">Uncharacterized protein YcsI, UPF0317 family</fullName>
    </submittedName>
</protein>
<proteinExistence type="inferred from homology"/>
<dbReference type="PIRSF" id="PIRSF029755">
    <property type="entry name" value="UCP029755"/>
    <property type="match status" value="1"/>
</dbReference>
<dbReference type="InterPro" id="IPR016938">
    <property type="entry name" value="UPF0317"/>
</dbReference>
<reference evidence="5" key="1">
    <citation type="submission" date="2016-10" db="EMBL/GenBank/DDBJ databases">
        <authorList>
            <person name="Varghese N."/>
            <person name="Submissions S."/>
        </authorList>
    </citation>
    <scope>NUCLEOTIDE SEQUENCE [LARGE SCALE GENOMIC DNA]</scope>
    <source>
        <strain evidence="5">DSM 29303</strain>
    </source>
</reference>
<comment type="similarity">
    <text evidence="1">Belongs to the D-glutamate cyclase family.</text>
</comment>
<keyword evidence="5" id="KW-1185">Reference proteome</keyword>
<evidence type="ECO:0000256" key="2">
    <source>
        <dbReference type="ARBA" id="ARBA00023239"/>
    </source>
</evidence>
<accession>A0A1H2W133</accession>
<evidence type="ECO:0000256" key="1">
    <source>
        <dbReference type="ARBA" id="ARBA00007896"/>
    </source>
</evidence>
<evidence type="ECO:0000313" key="5">
    <source>
        <dbReference type="Proteomes" id="UP000182944"/>
    </source>
</evidence>
<dbReference type="FunFam" id="3.30.2040.10:FF:000001">
    <property type="entry name" value="D-glutamate cyclase, mitochondrial"/>
    <property type="match status" value="1"/>
</dbReference>
<dbReference type="Pfam" id="PF07286">
    <property type="entry name" value="D-Glu_cyclase"/>
    <property type="match status" value="1"/>
</dbReference>
<dbReference type="EMBL" id="FNNA01000002">
    <property type="protein sequence ID" value="SDW74290.1"/>
    <property type="molecule type" value="Genomic_DNA"/>
</dbReference>
<dbReference type="Gene3D" id="3.30.2040.10">
    <property type="entry name" value="PSTPO5379-like domain"/>
    <property type="match status" value="1"/>
</dbReference>
<organism evidence="4 5">
    <name type="scientific">Paracoccus sanguinis</name>
    <dbReference type="NCBI Taxonomy" id="1545044"/>
    <lineage>
        <taxon>Bacteria</taxon>
        <taxon>Pseudomonadati</taxon>
        <taxon>Pseudomonadota</taxon>
        <taxon>Alphaproteobacteria</taxon>
        <taxon>Rhodobacterales</taxon>
        <taxon>Paracoccaceae</taxon>
        <taxon>Paracoccus</taxon>
    </lineage>
</organism>
<keyword evidence="2" id="KW-0456">Lyase</keyword>
<name>A0A1H2W133_9RHOB</name>
<gene>
    <name evidence="4" type="ORF">SAMN05444276_1027</name>
</gene>